<evidence type="ECO:0000313" key="3">
    <source>
        <dbReference type="Proteomes" id="UP000494111"/>
    </source>
</evidence>
<proteinExistence type="inferred from homology"/>
<name>A0A6S7AC23_9BURK</name>
<dbReference type="EC" id="5.1.99.5" evidence="2"/>
<keyword evidence="2" id="KW-0413">Isomerase</keyword>
<dbReference type="Pfam" id="PF01177">
    <property type="entry name" value="Asp_Glu_race"/>
    <property type="match status" value="1"/>
</dbReference>
<dbReference type="PANTHER" id="PTHR28047">
    <property type="entry name" value="PROTEIN DCG1"/>
    <property type="match status" value="1"/>
</dbReference>
<evidence type="ECO:0000313" key="2">
    <source>
        <dbReference type="EMBL" id="CAB3718957.1"/>
    </source>
</evidence>
<dbReference type="AlphaFoldDB" id="A0A6S7AC23"/>
<protein>
    <submittedName>
        <fullName evidence="2">Hydantoin racemase</fullName>
        <ecNumber evidence="2">5.1.99.5</ecNumber>
    </submittedName>
</protein>
<evidence type="ECO:0000256" key="1">
    <source>
        <dbReference type="ARBA" id="ARBA00038414"/>
    </source>
</evidence>
<dbReference type="EMBL" id="CADIJO010000013">
    <property type="protein sequence ID" value="CAB3718957.1"/>
    <property type="molecule type" value="Genomic_DNA"/>
</dbReference>
<reference evidence="2 3" key="1">
    <citation type="submission" date="2020-04" db="EMBL/GenBank/DDBJ databases">
        <authorList>
            <person name="De Canck E."/>
        </authorList>
    </citation>
    <scope>NUCLEOTIDE SEQUENCE [LARGE SCALE GENOMIC DNA]</scope>
    <source>
        <strain evidence="2 3">LMG 3458</strain>
    </source>
</reference>
<dbReference type="InterPro" id="IPR053714">
    <property type="entry name" value="Iso_Racemase_Enz_sf"/>
</dbReference>
<comment type="similarity">
    <text evidence="1">Belongs to the HyuE racemase family.</text>
</comment>
<dbReference type="GO" id="GO:0036348">
    <property type="term" value="F:hydantoin racemase activity"/>
    <property type="evidence" value="ECO:0007669"/>
    <property type="project" value="UniProtKB-EC"/>
</dbReference>
<dbReference type="InterPro" id="IPR015942">
    <property type="entry name" value="Asp/Glu/hydantoin_racemase"/>
</dbReference>
<dbReference type="Proteomes" id="UP000494111">
    <property type="component" value="Unassembled WGS sequence"/>
</dbReference>
<dbReference type="InterPro" id="IPR052186">
    <property type="entry name" value="Hydantoin_racemase-like"/>
</dbReference>
<gene>
    <name evidence="2" type="primary">hyuA_1</name>
    <name evidence="2" type="ORF">LMG3458_03782</name>
</gene>
<dbReference type="GO" id="GO:0047661">
    <property type="term" value="F:amino-acid racemase activity"/>
    <property type="evidence" value="ECO:0007669"/>
    <property type="project" value="InterPro"/>
</dbReference>
<dbReference type="RefSeq" id="WP_025140614.1">
    <property type="nucleotide sequence ID" value="NZ_CADIJO010000013.1"/>
</dbReference>
<sequence>MATNARITLVNPNSLVKVTEAIGRAVLPFGHLPLDFRCLTSTDGPAGIQTQAEADASIAPMARLVRQEAAATDAFIVACFSDPGLHGLRDLVPVPVLGIGECSVLTAMSIGTRVGVIAIASAAVPRHLRYFRAMGVADRICGELALDMQVSQLADADLAFQRMAAVGKTLRDGHGADVLIMGCAGMADLRARLEDACGLPVVEPTQAAVAMAVGRVAGRA</sequence>
<organism evidence="2 3">
    <name type="scientific">Achromobacter deleyi</name>
    <dbReference type="NCBI Taxonomy" id="1353891"/>
    <lineage>
        <taxon>Bacteria</taxon>
        <taxon>Pseudomonadati</taxon>
        <taxon>Pseudomonadota</taxon>
        <taxon>Betaproteobacteria</taxon>
        <taxon>Burkholderiales</taxon>
        <taxon>Alcaligenaceae</taxon>
        <taxon>Achromobacter</taxon>
    </lineage>
</organism>
<dbReference type="PANTHER" id="PTHR28047:SF5">
    <property type="entry name" value="PROTEIN DCG1"/>
    <property type="match status" value="1"/>
</dbReference>
<accession>A0A6S7AC23</accession>
<dbReference type="Gene3D" id="3.40.50.12500">
    <property type="match status" value="1"/>
</dbReference>